<proteinExistence type="predicted"/>
<organism evidence="1">
    <name type="scientific">marine sediment metagenome</name>
    <dbReference type="NCBI Taxonomy" id="412755"/>
    <lineage>
        <taxon>unclassified sequences</taxon>
        <taxon>metagenomes</taxon>
        <taxon>ecological metagenomes</taxon>
    </lineage>
</organism>
<name>X1MUX5_9ZZZZ</name>
<protein>
    <submittedName>
        <fullName evidence="1">Uncharacterized protein</fullName>
    </submittedName>
</protein>
<dbReference type="AlphaFoldDB" id="X1MUX5"/>
<comment type="caution">
    <text evidence="1">The sequence shown here is derived from an EMBL/GenBank/DDBJ whole genome shotgun (WGS) entry which is preliminary data.</text>
</comment>
<dbReference type="EMBL" id="BARV01020816">
    <property type="protein sequence ID" value="GAI18495.1"/>
    <property type="molecule type" value="Genomic_DNA"/>
</dbReference>
<reference evidence="1" key="1">
    <citation type="journal article" date="2014" name="Front. Microbiol.">
        <title>High frequency of phylogenetically diverse reductive dehalogenase-homologous genes in deep subseafloor sedimentary metagenomes.</title>
        <authorList>
            <person name="Kawai M."/>
            <person name="Futagami T."/>
            <person name="Toyoda A."/>
            <person name="Takaki Y."/>
            <person name="Nishi S."/>
            <person name="Hori S."/>
            <person name="Arai W."/>
            <person name="Tsubouchi T."/>
            <person name="Morono Y."/>
            <person name="Uchiyama I."/>
            <person name="Ito T."/>
            <person name="Fujiyama A."/>
            <person name="Inagaki F."/>
            <person name="Takami H."/>
        </authorList>
    </citation>
    <scope>NUCLEOTIDE SEQUENCE</scope>
    <source>
        <strain evidence="1">Expedition CK06-06</strain>
    </source>
</reference>
<accession>X1MUX5</accession>
<sequence>LSDLDIKSVIYNYESQTAASLNIHDKKNIKKLKKKIHSFKLKTSLRR</sequence>
<feature type="non-terminal residue" evidence="1">
    <location>
        <position position="1"/>
    </location>
</feature>
<evidence type="ECO:0000313" key="1">
    <source>
        <dbReference type="EMBL" id="GAI18495.1"/>
    </source>
</evidence>
<gene>
    <name evidence="1" type="ORF">S06H3_34643</name>
</gene>